<feature type="domain" description="CUB" evidence="9">
    <location>
        <begin position="400"/>
        <end position="520"/>
    </location>
</feature>
<reference evidence="11" key="1">
    <citation type="submission" date="2025-08" db="UniProtKB">
        <authorList>
            <consortium name="RefSeq"/>
        </authorList>
    </citation>
    <scope>IDENTIFICATION</scope>
    <source>
        <tissue evidence="11">Tentacle</tissue>
    </source>
</reference>
<dbReference type="GeneID" id="116289784"/>
<keyword evidence="7" id="KW-0472">Membrane</keyword>
<keyword evidence="10" id="KW-1185">Reference proteome</keyword>
<evidence type="ECO:0000313" key="11">
    <source>
        <dbReference type="RefSeq" id="XP_031552583.1"/>
    </source>
</evidence>
<evidence type="ECO:0000256" key="7">
    <source>
        <dbReference type="SAM" id="Phobius"/>
    </source>
</evidence>
<dbReference type="PANTHER" id="PTHR24251">
    <property type="entry name" value="OVOCHYMASE-RELATED"/>
    <property type="match status" value="1"/>
</dbReference>
<organism evidence="10 11">
    <name type="scientific">Actinia tenebrosa</name>
    <name type="common">Australian red waratah sea anemone</name>
    <dbReference type="NCBI Taxonomy" id="6105"/>
    <lineage>
        <taxon>Eukaryota</taxon>
        <taxon>Metazoa</taxon>
        <taxon>Cnidaria</taxon>
        <taxon>Anthozoa</taxon>
        <taxon>Hexacorallia</taxon>
        <taxon>Actiniaria</taxon>
        <taxon>Actiniidae</taxon>
        <taxon>Actinia</taxon>
    </lineage>
</organism>
<dbReference type="CDD" id="cd00041">
    <property type="entry name" value="CUB"/>
    <property type="match status" value="2"/>
</dbReference>
<gene>
    <name evidence="11" type="primary">LOC116289784</name>
</gene>
<feature type="domain" description="CUB" evidence="9">
    <location>
        <begin position="33"/>
        <end position="163"/>
    </location>
</feature>
<evidence type="ECO:0000256" key="5">
    <source>
        <dbReference type="PROSITE-ProRule" id="PRU00059"/>
    </source>
</evidence>
<comment type="caution">
    <text evidence="5">Lacks conserved residue(s) required for the propagation of feature annotation.</text>
</comment>
<feature type="compositionally biased region" description="Basic and acidic residues" evidence="6">
    <location>
        <begin position="617"/>
        <end position="628"/>
    </location>
</feature>
<evidence type="ECO:0000256" key="4">
    <source>
        <dbReference type="ARBA" id="ARBA00023180"/>
    </source>
</evidence>
<feature type="transmembrane region" description="Helical" evidence="7">
    <location>
        <begin position="178"/>
        <end position="200"/>
    </location>
</feature>
<feature type="transmembrane region" description="Helical" evidence="7">
    <location>
        <begin position="528"/>
        <end position="550"/>
    </location>
</feature>
<dbReference type="SMART" id="SM00042">
    <property type="entry name" value="CUB"/>
    <property type="match status" value="2"/>
</dbReference>
<feature type="compositionally biased region" description="Low complexity" evidence="6">
    <location>
        <begin position="217"/>
        <end position="227"/>
    </location>
</feature>
<accession>A0A6P8HBS7</accession>
<keyword evidence="1 8" id="KW-0732">Signal</keyword>
<proteinExistence type="predicted"/>
<feature type="region of interest" description="Disordered" evidence="6">
    <location>
        <begin position="666"/>
        <end position="685"/>
    </location>
</feature>
<dbReference type="InterPro" id="IPR000859">
    <property type="entry name" value="CUB_dom"/>
</dbReference>
<keyword evidence="2" id="KW-0677">Repeat</keyword>
<name>A0A6P8HBS7_ACTTE</name>
<sequence>MSTKYMNECLQCLSILICVLCMELSFVKGNSRCSKQNPPSINTNLSINNSQGTIYSPDYSLTSPYPSNTHCDWTISGPIGYVIQLTFTIFELEPSSSSNSRNCVDVDFVRVYDGWKSSASLLGVYCGILGKFSVRSTTRFMWVQFRSNLRVEGKGFKADYEVIKDTRQDPPDGKKVPIALIIGVVTLSLIIVIGIIFLAAGGKDSLLRKRARRRLNTRSSRVSSNSSQAPLASMKSLPRATPNSETQSLRGSICSSRPLSSRAFTPRNYSLPQLVVTNEEGKQTLILPQRELRTHVLIHSSPFSKRRLPGLRRLSTGSPTSIRRNNQISPTATHAQSFLVGTQRTRSESGFRRHSSGSIRYNTTETMSGFNPTLQDDGILKSLSGSVVLSNVSLQIVQPCSPDEYETLTSIKGRFSSPHFPNYFQKATQCNWLINVAPGYVVALQFDTFEVGLDAECSNRESRTNFVEVRDGMEHKNRTIGIFCGSIRPEEISSSGNQVWIRYVTSGYRSTKFEARYSATKDSSASTIILLASAAIIGTIFCISITIAIVKRKHRDHDDEAGLNPIRDDAEMDNNRACALEQLPAFVLGVADDSETSQTNKKQSPSRSLLNKQTSHVRGEVDKTDVHLHDNGESRMNRLSMGEHNLAISDLTDIDNENPDMLDGLKAPSDAAATDQRGSHSGSILTATKMIFVQDSSSSRSSTSSSNNSFEQ</sequence>
<feature type="region of interest" description="Disordered" evidence="6">
    <location>
        <begin position="594"/>
        <end position="628"/>
    </location>
</feature>
<feature type="chain" id="PRO_5028118841" evidence="8">
    <location>
        <begin position="30"/>
        <end position="712"/>
    </location>
</feature>
<feature type="signal peptide" evidence="8">
    <location>
        <begin position="1"/>
        <end position="29"/>
    </location>
</feature>
<protein>
    <submittedName>
        <fullName evidence="11">Tolloid-like protein 1</fullName>
    </submittedName>
</protein>
<dbReference type="Proteomes" id="UP000515163">
    <property type="component" value="Unplaced"/>
</dbReference>
<dbReference type="SUPFAM" id="SSF49854">
    <property type="entry name" value="Spermadhesin, CUB domain"/>
    <property type="match status" value="2"/>
</dbReference>
<dbReference type="AlphaFoldDB" id="A0A6P8HBS7"/>
<dbReference type="KEGG" id="aten:116289784"/>
<keyword evidence="4" id="KW-0325">Glycoprotein</keyword>
<dbReference type="Gene3D" id="2.60.120.290">
    <property type="entry name" value="Spermadhesin, CUB domain"/>
    <property type="match status" value="2"/>
</dbReference>
<evidence type="ECO:0000256" key="8">
    <source>
        <dbReference type="SAM" id="SignalP"/>
    </source>
</evidence>
<feature type="region of interest" description="Disordered" evidence="6">
    <location>
        <begin position="214"/>
        <end position="259"/>
    </location>
</feature>
<evidence type="ECO:0000313" key="10">
    <source>
        <dbReference type="Proteomes" id="UP000515163"/>
    </source>
</evidence>
<dbReference type="FunFam" id="2.60.120.290:FF:000003">
    <property type="entry name" value="Neuropilin"/>
    <property type="match status" value="1"/>
</dbReference>
<evidence type="ECO:0000259" key="9">
    <source>
        <dbReference type="PROSITE" id="PS01180"/>
    </source>
</evidence>
<dbReference type="PROSITE" id="PS01180">
    <property type="entry name" value="CUB"/>
    <property type="match status" value="2"/>
</dbReference>
<keyword evidence="7" id="KW-0812">Transmembrane</keyword>
<dbReference type="Pfam" id="PF00431">
    <property type="entry name" value="CUB"/>
    <property type="match status" value="2"/>
</dbReference>
<dbReference type="OrthoDB" id="10009301at2759"/>
<evidence type="ECO:0000256" key="6">
    <source>
        <dbReference type="SAM" id="MobiDB-lite"/>
    </source>
</evidence>
<dbReference type="InParanoid" id="A0A6P8HBS7"/>
<dbReference type="InterPro" id="IPR035914">
    <property type="entry name" value="Sperma_CUB_dom_sf"/>
</dbReference>
<dbReference type="FunFam" id="2.60.120.290:FF:000005">
    <property type="entry name" value="Procollagen C-endopeptidase enhancer 1"/>
    <property type="match status" value="1"/>
</dbReference>
<keyword evidence="7" id="KW-1133">Transmembrane helix</keyword>
<dbReference type="PANTHER" id="PTHR24251:SF37">
    <property type="entry name" value="CUB DOMAIN-CONTAINING PROTEIN"/>
    <property type="match status" value="1"/>
</dbReference>
<keyword evidence="3" id="KW-1015">Disulfide bond</keyword>
<evidence type="ECO:0000256" key="2">
    <source>
        <dbReference type="ARBA" id="ARBA00022737"/>
    </source>
</evidence>
<dbReference type="RefSeq" id="XP_031552583.1">
    <property type="nucleotide sequence ID" value="XM_031696723.1"/>
</dbReference>
<feature type="compositionally biased region" description="Polar residues" evidence="6">
    <location>
        <begin position="241"/>
        <end position="259"/>
    </location>
</feature>
<evidence type="ECO:0000256" key="3">
    <source>
        <dbReference type="ARBA" id="ARBA00023157"/>
    </source>
</evidence>
<evidence type="ECO:0000256" key="1">
    <source>
        <dbReference type="ARBA" id="ARBA00022729"/>
    </source>
</evidence>
<feature type="compositionally biased region" description="Polar residues" evidence="6">
    <location>
        <begin position="596"/>
        <end position="616"/>
    </location>
</feature>